<dbReference type="PROSITE" id="PS51257">
    <property type="entry name" value="PROKAR_LIPOPROTEIN"/>
    <property type="match status" value="1"/>
</dbReference>
<dbReference type="AlphaFoldDB" id="A0A158B2B0"/>
<dbReference type="Proteomes" id="UP000054851">
    <property type="component" value="Unassembled WGS sequence"/>
</dbReference>
<feature type="compositionally biased region" description="Low complexity" evidence="1">
    <location>
        <begin position="253"/>
        <end position="297"/>
    </location>
</feature>
<dbReference type="PANTHER" id="PTHR37625:SF4">
    <property type="entry name" value="OUTER MEMBRANE LIPOPROTEIN"/>
    <property type="match status" value="1"/>
</dbReference>
<feature type="compositionally biased region" description="Low complexity" evidence="1">
    <location>
        <begin position="187"/>
        <end position="211"/>
    </location>
</feature>
<keyword evidence="2" id="KW-0449">Lipoprotein</keyword>
<gene>
    <name evidence="2" type="ORF">AWB79_03081</name>
</gene>
<dbReference type="STRING" id="1777140.AWB79_03081"/>
<dbReference type="EMBL" id="FCOA02000009">
    <property type="protein sequence ID" value="SAK64133.1"/>
    <property type="molecule type" value="Genomic_DNA"/>
</dbReference>
<dbReference type="InterPro" id="IPR017734">
    <property type="entry name" value="T6SS_SciN"/>
</dbReference>
<protein>
    <submittedName>
        <fullName evidence="2">Lipoprotein</fullName>
    </submittedName>
</protein>
<reference evidence="2" key="1">
    <citation type="submission" date="2016-01" db="EMBL/GenBank/DDBJ databases">
        <authorList>
            <person name="Peeters C."/>
        </authorList>
    </citation>
    <scope>NUCLEOTIDE SEQUENCE</scope>
    <source>
        <strain evidence="2">LMG 29322</strain>
    </source>
</reference>
<dbReference type="NCBIfam" id="TIGR03352">
    <property type="entry name" value="VI_chp_3"/>
    <property type="match status" value="1"/>
</dbReference>
<dbReference type="RefSeq" id="WP_332459665.1">
    <property type="nucleotide sequence ID" value="NZ_FCOA02000009.1"/>
</dbReference>
<dbReference type="InterPro" id="IPR038706">
    <property type="entry name" value="Type_VI_SciN-like_sf"/>
</dbReference>
<accession>A0A158B2B0</accession>
<evidence type="ECO:0000313" key="2">
    <source>
        <dbReference type="EMBL" id="SAK64133.1"/>
    </source>
</evidence>
<evidence type="ECO:0000256" key="1">
    <source>
        <dbReference type="SAM" id="MobiDB-lite"/>
    </source>
</evidence>
<feature type="region of interest" description="Disordered" evidence="1">
    <location>
        <begin position="174"/>
        <end position="297"/>
    </location>
</feature>
<comment type="caution">
    <text evidence="2">The sequence shown here is derived from an EMBL/GenBank/DDBJ whole genome shotgun (WGS) entry which is preliminary data.</text>
</comment>
<dbReference type="Gene3D" id="2.60.40.4150">
    <property type="entry name" value="Type VI secretion system, lipoprotein SciN"/>
    <property type="match status" value="1"/>
</dbReference>
<organism evidence="2 3">
    <name type="scientific">Caballeronia hypogeia</name>
    <dbReference type="NCBI Taxonomy" id="1777140"/>
    <lineage>
        <taxon>Bacteria</taxon>
        <taxon>Pseudomonadati</taxon>
        <taxon>Pseudomonadota</taxon>
        <taxon>Betaproteobacteria</taxon>
        <taxon>Burkholderiales</taxon>
        <taxon>Burkholderiaceae</taxon>
        <taxon>Caballeronia</taxon>
    </lineage>
</organism>
<name>A0A158B2B0_9BURK</name>
<keyword evidence="3" id="KW-1185">Reference proteome</keyword>
<feature type="compositionally biased region" description="Pro residues" evidence="1">
    <location>
        <begin position="242"/>
        <end position="252"/>
    </location>
</feature>
<dbReference type="PANTHER" id="PTHR37625">
    <property type="entry name" value="OUTER MEMBRANE LIPOPROTEIN-RELATED"/>
    <property type="match status" value="1"/>
</dbReference>
<proteinExistence type="predicted"/>
<sequence length="316" mass="32398">MQDMKHGRWLAGAAAAIATSITLSGCGAWQATKDGTVDAYNWAFVTQVKAMNIDLDARAAANETTSGQSLSTVVRLYQLKDSKTFAQLEYVQLQNHDLELLKADLVATKDVVMRPGSSASVSEPMDKDAEYVGVVAFFRSPSSDGVWKLLIPKKQWKDTDPVKVHVQGNLLAYDGANPKPVKRDAPQQSTPAQSGTSASATASAKEASSASKVQSTIKLINPDAALGNASDSPQALGAALPTPTPTPTPAQPSMPTTVPSAPSAGSVSSSVSKASAAGKAVAPNPAPKLSAAADALSKAKATASGLAKSAAGLLSQ</sequence>
<evidence type="ECO:0000313" key="3">
    <source>
        <dbReference type="Proteomes" id="UP000054851"/>
    </source>
</evidence>
<dbReference type="Pfam" id="PF12790">
    <property type="entry name" value="T6SS-SciN"/>
    <property type="match status" value="1"/>
</dbReference>